<dbReference type="EMBL" id="VITT01000015">
    <property type="protein sequence ID" value="TWB54320.1"/>
    <property type="molecule type" value="Genomic_DNA"/>
</dbReference>
<sequence>MQLDAEGWVVDPKVIKSPFPNLKHGTLSAINGIIVHQTDAPKRESTFHSYE</sequence>
<evidence type="ECO:0000313" key="2">
    <source>
        <dbReference type="Proteomes" id="UP000318050"/>
    </source>
</evidence>
<protein>
    <recommendedName>
        <fullName evidence="3">N-acetylmuramoyl-L-alanine amidase</fullName>
    </recommendedName>
</protein>
<evidence type="ECO:0008006" key="3">
    <source>
        <dbReference type="Google" id="ProtNLM"/>
    </source>
</evidence>
<reference evidence="1 2" key="1">
    <citation type="submission" date="2019-06" db="EMBL/GenBank/DDBJ databases">
        <title>Genomic Encyclopedia of Type Strains, Phase IV (KMG-V): Genome sequencing to study the core and pangenomes of soil and plant-associated prokaryotes.</title>
        <authorList>
            <person name="Whitman W."/>
        </authorList>
    </citation>
    <scope>NUCLEOTIDE SEQUENCE [LARGE SCALE GENOMIC DNA]</scope>
    <source>
        <strain evidence="1 2">BR 11140</strain>
    </source>
</reference>
<dbReference type="Proteomes" id="UP000318050">
    <property type="component" value="Unassembled WGS sequence"/>
</dbReference>
<proteinExistence type="predicted"/>
<gene>
    <name evidence="1" type="ORF">FBZ92_11587</name>
</gene>
<dbReference type="AlphaFoldDB" id="A0A560IBN4"/>
<accession>A0A560IBN4</accession>
<name>A0A560IBN4_9PROT</name>
<organism evidence="1 2">
    <name type="scientific">Nitrospirillum amazonense</name>
    <dbReference type="NCBI Taxonomy" id="28077"/>
    <lineage>
        <taxon>Bacteria</taxon>
        <taxon>Pseudomonadati</taxon>
        <taxon>Pseudomonadota</taxon>
        <taxon>Alphaproteobacteria</taxon>
        <taxon>Rhodospirillales</taxon>
        <taxon>Azospirillaceae</taxon>
        <taxon>Nitrospirillum</taxon>
    </lineage>
</organism>
<comment type="caution">
    <text evidence="1">The sequence shown here is derived from an EMBL/GenBank/DDBJ whole genome shotgun (WGS) entry which is preliminary data.</text>
</comment>
<evidence type="ECO:0000313" key="1">
    <source>
        <dbReference type="EMBL" id="TWB54320.1"/>
    </source>
</evidence>